<feature type="transmembrane region" description="Helical" evidence="1">
    <location>
        <begin position="243"/>
        <end position="263"/>
    </location>
</feature>
<dbReference type="RefSeq" id="WP_077864293.1">
    <property type="nucleotide sequence ID" value="NZ_LZYZ01000001.1"/>
</dbReference>
<dbReference type="GO" id="GO:0004175">
    <property type="term" value="F:endopeptidase activity"/>
    <property type="evidence" value="ECO:0007669"/>
    <property type="project" value="UniProtKB-ARBA"/>
</dbReference>
<evidence type="ECO:0000259" key="2">
    <source>
        <dbReference type="Pfam" id="PF02517"/>
    </source>
</evidence>
<accession>A0A1S8NJI1</accession>
<keyword evidence="3" id="KW-0378">Hydrolase</keyword>
<dbReference type="AlphaFoldDB" id="A0A1S8NJI1"/>
<comment type="caution">
    <text evidence="3">The sequence shown here is derived from an EMBL/GenBank/DDBJ whole genome shotgun (WGS) entry which is preliminary data.</text>
</comment>
<feature type="transmembrane region" description="Helical" evidence="1">
    <location>
        <begin position="80"/>
        <end position="98"/>
    </location>
</feature>
<feature type="transmembrane region" description="Helical" evidence="1">
    <location>
        <begin position="311"/>
        <end position="337"/>
    </location>
</feature>
<feature type="transmembrane region" description="Helical" evidence="1">
    <location>
        <begin position="219"/>
        <end position="236"/>
    </location>
</feature>
<evidence type="ECO:0000256" key="1">
    <source>
        <dbReference type="SAM" id="Phobius"/>
    </source>
</evidence>
<evidence type="ECO:0000313" key="3">
    <source>
        <dbReference type="EMBL" id="OOM16597.1"/>
    </source>
</evidence>
<gene>
    <name evidence="3" type="ORF">CLOSAC_08680</name>
</gene>
<dbReference type="Proteomes" id="UP000191154">
    <property type="component" value="Unassembled WGS sequence"/>
</dbReference>
<organism evidence="3 4">
    <name type="scientific">Clostridium saccharobutylicum</name>
    <dbReference type="NCBI Taxonomy" id="169679"/>
    <lineage>
        <taxon>Bacteria</taxon>
        <taxon>Bacillati</taxon>
        <taxon>Bacillota</taxon>
        <taxon>Clostridia</taxon>
        <taxon>Eubacteriales</taxon>
        <taxon>Clostridiaceae</taxon>
        <taxon>Clostridium</taxon>
    </lineage>
</organism>
<dbReference type="GO" id="GO:0080120">
    <property type="term" value="P:CAAX-box protein maturation"/>
    <property type="evidence" value="ECO:0007669"/>
    <property type="project" value="UniProtKB-ARBA"/>
</dbReference>
<dbReference type="InterPro" id="IPR003675">
    <property type="entry name" value="Rce1/LyrA-like_dom"/>
</dbReference>
<feature type="transmembrane region" description="Helical" evidence="1">
    <location>
        <begin position="118"/>
        <end position="141"/>
    </location>
</feature>
<dbReference type="GO" id="GO:0006508">
    <property type="term" value="P:proteolysis"/>
    <property type="evidence" value="ECO:0007669"/>
    <property type="project" value="UniProtKB-KW"/>
</dbReference>
<dbReference type="PANTHER" id="PTHR43592:SF15">
    <property type="entry name" value="CAAX AMINO TERMINAL PROTEASE FAMILY PROTEIN"/>
    <property type="match status" value="1"/>
</dbReference>
<evidence type="ECO:0000313" key="4">
    <source>
        <dbReference type="Proteomes" id="UP000191154"/>
    </source>
</evidence>
<proteinExistence type="predicted"/>
<dbReference type="EMBL" id="LZYZ01000001">
    <property type="protein sequence ID" value="OOM16597.1"/>
    <property type="molecule type" value="Genomic_DNA"/>
</dbReference>
<feature type="transmembrane region" description="Helical" evidence="1">
    <location>
        <begin position="30"/>
        <end position="51"/>
    </location>
</feature>
<feature type="transmembrane region" description="Helical" evidence="1">
    <location>
        <begin position="165"/>
        <end position="184"/>
    </location>
</feature>
<keyword evidence="1" id="KW-0472">Membrane</keyword>
<name>A0A1S8NJI1_CLOSA</name>
<dbReference type="Pfam" id="PF02517">
    <property type="entry name" value="Rce1-like"/>
    <property type="match status" value="1"/>
</dbReference>
<keyword evidence="3" id="KW-0645">Protease</keyword>
<feature type="transmembrane region" description="Helical" evidence="1">
    <location>
        <begin position="196"/>
        <end position="213"/>
    </location>
</feature>
<keyword evidence="1" id="KW-0812">Transmembrane</keyword>
<protein>
    <submittedName>
        <fullName evidence="3">CAAX amino terminal protease self-immunity</fullName>
    </submittedName>
</protein>
<feature type="domain" description="CAAX prenyl protease 2/Lysostaphin resistance protein A-like" evidence="2">
    <location>
        <begin position="166"/>
        <end position="252"/>
    </location>
</feature>
<keyword evidence="1" id="KW-1133">Transmembrane helix</keyword>
<dbReference type="STRING" id="169679.CSACC_42560"/>
<dbReference type="PANTHER" id="PTHR43592">
    <property type="entry name" value="CAAX AMINO TERMINAL PROTEASE"/>
    <property type="match status" value="1"/>
</dbReference>
<reference evidence="3 4" key="1">
    <citation type="submission" date="2016-05" db="EMBL/GenBank/DDBJ databases">
        <title>Microbial solvent formation.</title>
        <authorList>
            <person name="Poehlein A."/>
            <person name="Montoya Solano J.D."/>
            <person name="Flitsch S."/>
            <person name="Krabben P."/>
            <person name="Duerre P."/>
            <person name="Daniel R."/>
        </authorList>
    </citation>
    <scope>NUCLEOTIDE SEQUENCE [LARGE SCALE GENOMIC DNA]</scope>
    <source>
        <strain evidence="3 4">L1-8</strain>
    </source>
</reference>
<feature type="transmembrane region" description="Helical" evidence="1">
    <location>
        <begin position="269"/>
        <end position="290"/>
    </location>
</feature>
<sequence>MINDFQEEIAIRRLRLKKDIKKTGGNCARILLILSLCTYGIGGLIIFAIRFRAKQLGVTMTSNVEAENILGISKEAYNFMMGYLPCIIADIIAILIALKTTTIRIRKDMLCKIKSPKLFVLLGTVSCMGTGMISSIIYQIYSTLFNAGGITIPEPDFSMPTQTGYLILFLAYVCVIGPVLEEIIFRGFILKSMQKYGNLTAIIVSSILFSMFHLNLVQFVNPVLMGIVLGFIAIKSKSVVASIIAHIFNNTITFMLAGISLLKMPILEYSISTVYFLGGIVLFVLFVVRYSKDFIETIRENTNILKTYKKVAYAFISGWARVYIVFYILLVGGIMFLTNLFKIS</sequence>